<dbReference type="RefSeq" id="WP_093520360.1">
    <property type="nucleotide sequence ID" value="NZ_FOSK01000007.1"/>
</dbReference>
<gene>
    <name evidence="5" type="ORF">SAMN04488518_10754</name>
</gene>
<dbReference type="PROSITE" id="PS50932">
    <property type="entry name" value="HTH_LACI_2"/>
    <property type="match status" value="1"/>
</dbReference>
<dbReference type="SMART" id="SM00354">
    <property type="entry name" value="HTH_LACI"/>
    <property type="match status" value="1"/>
</dbReference>
<keyword evidence="3" id="KW-0804">Transcription</keyword>
<name>A0A1I4B342_9HYPH</name>
<dbReference type="InterPro" id="IPR010982">
    <property type="entry name" value="Lambda_DNA-bd_dom_sf"/>
</dbReference>
<dbReference type="InterPro" id="IPR028082">
    <property type="entry name" value="Peripla_BP_I"/>
</dbReference>
<evidence type="ECO:0000313" key="5">
    <source>
        <dbReference type="EMBL" id="SFK62306.1"/>
    </source>
</evidence>
<feature type="domain" description="HTH lacI-type" evidence="4">
    <location>
        <begin position="17"/>
        <end position="71"/>
    </location>
</feature>
<proteinExistence type="predicted"/>
<dbReference type="Pfam" id="PF00356">
    <property type="entry name" value="LacI"/>
    <property type="match status" value="1"/>
</dbReference>
<organism evidence="5 6">
    <name type="scientific">Pseudovibrio ascidiaceicola</name>
    <dbReference type="NCBI Taxonomy" id="285279"/>
    <lineage>
        <taxon>Bacteria</taxon>
        <taxon>Pseudomonadati</taxon>
        <taxon>Pseudomonadota</taxon>
        <taxon>Alphaproteobacteria</taxon>
        <taxon>Hyphomicrobiales</taxon>
        <taxon>Stappiaceae</taxon>
        <taxon>Pseudovibrio</taxon>
    </lineage>
</organism>
<dbReference type="InterPro" id="IPR000843">
    <property type="entry name" value="HTH_LacI"/>
</dbReference>
<evidence type="ECO:0000256" key="2">
    <source>
        <dbReference type="ARBA" id="ARBA00023125"/>
    </source>
</evidence>
<dbReference type="CDD" id="cd01392">
    <property type="entry name" value="HTH_LacI"/>
    <property type="match status" value="1"/>
</dbReference>
<dbReference type="SUPFAM" id="SSF53822">
    <property type="entry name" value="Periplasmic binding protein-like I"/>
    <property type="match status" value="1"/>
</dbReference>
<evidence type="ECO:0000259" key="4">
    <source>
        <dbReference type="PROSITE" id="PS50932"/>
    </source>
</evidence>
<protein>
    <submittedName>
        <fullName evidence="5">Transcriptional regulator, LacI family</fullName>
    </submittedName>
</protein>
<dbReference type="EMBL" id="FOSK01000007">
    <property type="protein sequence ID" value="SFK62306.1"/>
    <property type="molecule type" value="Genomic_DNA"/>
</dbReference>
<dbReference type="Gene3D" id="3.40.50.2300">
    <property type="match status" value="2"/>
</dbReference>
<dbReference type="SUPFAM" id="SSF47413">
    <property type="entry name" value="lambda repressor-like DNA-binding domains"/>
    <property type="match status" value="1"/>
</dbReference>
<evidence type="ECO:0000256" key="3">
    <source>
        <dbReference type="ARBA" id="ARBA00023163"/>
    </source>
</evidence>
<dbReference type="Gene3D" id="1.10.260.40">
    <property type="entry name" value="lambda repressor-like DNA-binding domains"/>
    <property type="match status" value="1"/>
</dbReference>
<dbReference type="PANTHER" id="PTHR30146">
    <property type="entry name" value="LACI-RELATED TRANSCRIPTIONAL REPRESSOR"/>
    <property type="match status" value="1"/>
</dbReference>
<dbReference type="CDD" id="cd20009">
    <property type="entry name" value="PBP1_RafR-like"/>
    <property type="match status" value="1"/>
</dbReference>
<keyword evidence="2" id="KW-0238">DNA-binding</keyword>
<accession>A0A1I4B342</accession>
<sequence>MSTQKPPNSSTHSTSKPTQKTIAEITGLAVTTVSRALQGDEKIAQATRLRVSKVAEEIGYVPDRAAQRLRTGKTKVISLILDPHNEILGFGNSLITGVAHALAGTDYHLNVTPQFLGGDPIEPVEYIVRNKLADGIIFSRTRPFDERVRFLRERSFPFTTHGRTEFGYQHSFVDYDNEKFAYESVLRLMQKGRRRICVILPPNHFTFHQHLNYGYMRAIRQEGLQCYIPEGINLDSDMPEIFEWAQTIARTSDAPDGFICPGETSFLAIANGYRQAGKERGRDFDAVVKSSSQTLHQIDSQIDNISEDIRQAGALLGANLLKTMLHPDGPFEQTIQDPDITFPALKSYQD</sequence>
<dbReference type="PANTHER" id="PTHR30146:SF109">
    <property type="entry name" value="HTH-TYPE TRANSCRIPTIONAL REGULATOR GALS"/>
    <property type="match status" value="1"/>
</dbReference>
<comment type="caution">
    <text evidence="5">The sequence shown here is derived from an EMBL/GenBank/DDBJ whole genome shotgun (WGS) entry which is preliminary data.</text>
</comment>
<keyword evidence="1" id="KW-0805">Transcription regulation</keyword>
<evidence type="ECO:0000256" key="1">
    <source>
        <dbReference type="ARBA" id="ARBA00023015"/>
    </source>
</evidence>
<dbReference type="Proteomes" id="UP000199598">
    <property type="component" value="Unassembled WGS sequence"/>
</dbReference>
<evidence type="ECO:0000313" key="6">
    <source>
        <dbReference type="Proteomes" id="UP000199598"/>
    </source>
</evidence>
<keyword evidence="6" id="KW-1185">Reference proteome</keyword>
<reference evidence="5 6" key="1">
    <citation type="submission" date="2016-10" db="EMBL/GenBank/DDBJ databases">
        <authorList>
            <person name="Varghese N."/>
            <person name="Submissions S."/>
        </authorList>
    </citation>
    <scope>NUCLEOTIDE SEQUENCE [LARGE SCALE GENOMIC DNA]</scope>
    <source>
        <strain evidence="5 6">DSM 16392</strain>
    </source>
</reference>